<evidence type="ECO:0000313" key="13">
    <source>
        <dbReference type="EMBL" id="THV07862.1"/>
    </source>
</evidence>
<keyword evidence="5" id="KW-0862">Zinc</keyword>
<feature type="coiled-coil region" evidence="10">
    <location>
        <begin position="213"/>
        <end position="244"/>
    </location>
</feature>
<name>A0A4S8MXK7_DENBC</name>
<dbReference type="PROSITE" id="PS00518">
    <property type="entry name" value="ZF_RING_1"/>
    <property type="match status" value="1"/>
</dbReference>
<keyword evidence="6" id="KW-0539">Nucleus</keyword>
<evidence type="ECO:0000256" key="10">
    <source>
        <dbReference type="SAM" id="Coils"/>
    </source>
</evidence>
<dbReference type="InterPro" id="IPR013083">
    <property type="entry name" value="Znf_RING/FYVE/PHD"/>
</dbReference>
<keyword evidence="14" id="KW-1185">Reference proteome</keyword>
<keyword evidence="10" id="KW-0175">Coiled coil</keyword>
<accession>A0A4S8MXK7</accession>
<dbReference type="FunFam" id="3.30.40.10:FF:000037">
    <property type="entry name" value="Cdk-activating kinase assembly factor MAT1, centre"/>
    <property type="match status" value="1"/>
</dbReference>
<keyword evidence="13" id="KW-0418">Kinase</keyword>
<dbReference type="InterPro" id="IPR017907">
    <property type="entry name" value="Znf_RING_CS"/>
</dbReference>
<dbReference type="EMBL" id="ML179036">
    <property type="protein sequence ID" value="THV07862.1"/>
    <property type="molecule type" value="Genomic_DNA"/>
</dbReference>
<dbReference type="Proteomes" id="UP000297245">
    <property type="component" value="Unassembled WGS sequence"/>
</dbReference>
<protein>
    <recommendedName>
        <fullName evidence="2">RNA polymerase II transcription factor B subunit 3</fullName>
    </recommendedName>
    <alternativeName>
        <fullName evidence="8">RNA polymerase II transcription factor B 38 kDa subunit</fullName>
    </alternativeName>
    <alternativeName>
        <fullName evidence="7">RNA polymerase II transcription factor B p38 subunit</fullName>
    </alternativeName>
</protein>
<dbReference type="Gene3D" id="3.30.40.10">
    <property type="entry name" value="Zinc/RING finger domain, C3HC4 (zinc finger)"/>
    <property type="match status" value="1"/>
</dbReference>
<keyword evidence="3" id="KW-0479">Metal-binding</keyword>
<proteinExistence type="predicted"/>
<evidence type="ECO:0000256" key="2">
    <source>
        <dbReference type="ARBA" id="ARBA00022257"/>
    </source>
</evidence>
<sequence length="394" mass="44352">MSNRPGYGGWLQGKTVRKGGASSSHSNTRSSTPHVQSTSSTIFGGGIKDPSGRVTEYSSMEDQCPVCKSDRYLNPKLRLLVSSCYHKMCESCIDRLFTLGPAPCPICSKVLRKLAFQPQTFEDLEVEKEVAIRRRLAKEFNKRREDFDDLKEYNDYLQEVEDIAFNLINNIDVPQTEAKIANYKAANAALIALNIQREEAYALALREQEDLDRREREARAAQLVQEAEQERLEREREQNELITKLETSQKDAKKLVAKARASQQKRLSARTTEKSSVLGGMGFGMDYAKLLKARTNKAKTSIPDEPHVPLQDDWYGYEDLYVLRPSYDDIFSEAVRKDREGIMRAGGYMVEEAWNRALRSAVAGLELEPLVGLPLEPSSEPTIDTAGDVVMASV</sequence>
<feature type="compositionally biased region" description="Polar residues" evidence="11">
    <location>
        <begin position="32"/>
        <end position="42"/>
    </location>
</feature>
<evidence type="ECO:0000256" key="9">
    <source>
        <dbReference type="PROSITE-ProRule" id="PRU00175"/>
    </source>
</evidence>
<dbReference type="NCBIfam" id="TIGR00570">
    <property type="entry name" value="cdk7"/>
    <property type="match status" value="1"/>
</dbReference>
<feature type="compositionally biased region" description="Gly residues" evidence="11">
    <location>
        <begin position="1"/>
        <end position="11"/>
    </location>
</feature>
<dbReference type="SMART" id="SM00184">
    <property type="entry name" value="RING"/>
    <property type="match status" value="1"/>
</dbReference>
<feature type="domain" description="RING-type" evidence="12">
    <location>
        <begin position="64"/>
        <end position="108"/>
    </location>
</feature>
<evidence type="ECO:0000256" key="11">
    <source>
        <dbReference type="SAM" id="MobiDB-lite"/>
    </source>
</evidence>
<keyword evidence="4 9" id="KW-0863">Zinc-finger</keyword>
<dbReference type="GO" id="GO:0008270">
    <property type="term" value="F:zinc ion binding"/>
    <property type="evidence" value="ECO:0007669"/>
    <property type="project" value="UniProtKB-KW"/>
</dbReference>
<evidence type="ECO:0000256" key="5">
    <source>
        <dbReference type="ARBA" id="ARBA00022833"/>
    </source>
</evidence>
<dbReference type="PROSITE" id="PS50089">
    <property type="entry name" value="ZF_RING_2"/>
    <property type="match status" value="1"/>
</dbReference>
<dbReference type="InterPro" id="IPR015877">
    <property type="entry name" value="MAT1_centre"/>
</dbReference>
<evidence type="ECO:0000256" key="8">
    <source>
        <dbReference type="ARBA" id="ARBA00033277"/>
    </source>
</evidence>
<dbReference type="InterPro" id="IPR004575">
    <property type="entry name" value="MAT1/Tfb3"/>
</dbReference>
<dbReference type="GO" id="GO:0006357">
    <property type="term" value="P:regulation of transcription by RNA polymerase II"/>
    <property type="evidence" value="ECO:0007669"/>
    <property type="project" value="TreeGrafter"/>
</dbReference>
<keyword evidence="13" id="KW-0808">Transferase</keyword>
<dbReference type="GO" id="GO:0061575">
    <property type="term" value="F:cyclin-dependent protein serine/threonine kinase activator activity"/>
    <property type="evidence" value="ECO:0007669"/>
    <property type="project" value="InterPro"/>
</dbReference>
<dbReference type="GO" id="GO:0070985">
    <property type="term" value="C:transcription factor TFIIK complex"/>
    <property type="evidence" value="ECO:0007669"/>
    <property type="project" value="UniProtKB-ARBA"/>
</dbReference>
<dbReference type="GO" id="GO:0016301">
    <property type="term" value="F:kinase activity"/>
    <property type="evidence" value="ECO:0007669"/>
    <property type="project" value="UniProtKB-KW"/>
</dbReference>
<comment type="subcellular location">
    <subcellularLocation>
        <location evidence="1">Nucleus</location>
    </subcellularLocation>
</comment>
<dbReference type="Pfam" id="PF06391">
    <property type="entry name" value="MAT1"/>
    <property type="match status" value="1"/>
</dbReference>
<evidence type="ECO:0000313" key="14">
    <source>
        <dbReference type="Proteomes" id="UP000297245"/>
    </source>
</evidence>
<reference evidence="13 14" key="1">
    <citation type="journal article" date="2019" name="Nat. Ecol. Evol.">
        <title>Megaphylogeny resolves global patterns of mushroom evolution.</title>
        <authorList>
            <person name="Varga T."/>
            <person name="Krizsan K."/>
            <person name="Foldi C."/>
            <person name="Dima B."/>
            <person name="Sanchez-Garcia M."/>
            <person name="Sanchez-Ramirez S."/>
            <person name="Szollosi G.J."/>
            <person name="Szarkandi J.G."/>
            <person name="Papp V."/>
            <person name="Albert L."/>
            <person name="Andreopoulos W."/>
            <person name="Angelini C."/>
            <person name="Antonin V."/>
            <person name="Barry K.W."/>
            <person name="Bougher N.L."/>
            <person name="Buchanan P."/>
            <person name="Buyck B."/>
            <person name="Bense V."/>
            <person name="Catcheside P."/>
            <person name="Chovatia M."/>
            <person name="Cooper J."/>
            <person name="Damon W."/>
            <person name="Desjardin D."/>
            <person name="Finy P."/>
            <person name="Geml J."/>
            <person name="Haridas S."/>
            <person name="Hughes K."/>
            <person name="Justo A."/>
            <person name="Karasinski D."/>
            <person name="Kautmanova I."/>
            <person name="Kiss B."/>
            <person name="Kocsube S."/>
            <person name="Kotiranta H."/>
            <person name="LaButti K.M."/>
            <person name="Lechner B.E."/>
            <person name="Liimatainen K."/>
            <person name="Lipzen A."/>
            <person name="Lukacs Z."/>
            <person name="Mihaltcheva S."/>
            <person name="Morgado L.N."/>
            <person name="Niskanen T."/>
            <person name="Noordeloos M.E."/>
            <person name="Ohm R.A."/>
            <person name="Ortiz-Santana B."/>
            <person name="Ovrebo C."/>
            <person name="Racz N."/>
            <person name="Riley R."/>
            <person name="Savchenko A."/>
            <person name="Shiryaev A."/>
            <person name="Soop K."/>
            <person name="Spirin V."/>
            <person name="Szebenyi C."/>
            <person name="Tomsovsky M."/>
            <person name="Tulloss R.E."/>
            <person name="Uehling J."/>
            <person name="Grigoriev I.V."/>
            <person name="Vagvolgyi C."/>
            <person name="Papp T."/>
            <person name="Martin F.M."/>
            <person name="Miettinen O."/>
            <person name="Hibbett D.S."/>
            <person name="Nagy L.G."/>
        </authorList>
    </citation>
    <scope>NUCLEOTIDE SEQUENCE [LARGE SCALE GENOMIC DNA]</scope>
    <source>
        <strain evidence="13 14">CBS 962.96</strain>
    </source>
</reference>
<evidence type="ECO:0000256" key="7">
    <source>
        <dbReference type="ARBA" id="ARBA00029873"/>
    </source>
</evidence>
<dbReference type="AlphaFoldDB" id="A0A4S8MXK7"/>
<feature type="compositionally biased region" description="Low complexity" evidence="11">
    <location>
        <begin position="22"/>
        <end position="31"/>
    </location>
</feature>
<dbReference type="PANTHER" id="PTHR12683">
    <property type="entry name" value="CDK-ACTIVATING KINASE ASSEMBLY FACTOR MAT1"/>
    <property type="match status" value="1"/>
</dbReference>
<dbReference type="GO" id="GO:0006289">
    <property type="term" value="P:nucleotide-excision repair"/>
    <property type="evidence" value="ECO:0007669"/>
    <property type="project" value="InterPro"/>
</dbReference>
<evidence type="ECO:0000256" key="3">
    <source>
        <dbReference type="ARBA" id="ARBA00022723"/>
    </source>
</evidence>
<evidence type="ECO:0000256" key="6">
    <source>
        <dbReference type="ARBA" id="ARBA00023242"/>
    </source>
</evidence>
<dbReference type="CDD" id="cd16573">
    <property type="entry name" value="RING-HC_TFB3-like"/>
    <property type="match status" value="1"/>
</dbReference>
<dbReference type="OrthoDB" id="5963at2759"/>
<evidence type="ECO:0000256" key="1">
    <source>
        <dbReference type="ARBA" id="ARBA00004123"/>
    </source>
</evidence>
<dbReference type="Pfam" id="PF17121">
    <property type="entry name" value="zf-C3HC4_5"/>
    <property type="match status" value="1"/>
</dbReference>
<organism evidence="13 14">
    <name type="scientific">Dendrothele bispora (strain CBS 962.96)</name>
    <dbReference type="NCBI Taxonomy" id="1314807"/>
    <lineage>
        <taxon>Eukaryota</taxon>
        <taxon>Fungi</taxon>
        <taxon>Dikarya</taxon>
        <taxon>Basidiomycota</taxon>
        <taxon>Agaricomycotina</taxon>
        <taxon>Agaricomycetes</taxon>
        <taxon>Agaricomycetidae</taxon>
        <taxon>Agaricales</taxon>
        <taxon>Agaricales incertae sedis</taxon>
        <taxon>Dendrothele</taxon>
    </lineage>
</organism>
<gene>
    <name evidence="13" type="ORF">K435DRAFT_772223</name>
</gene>
<feature type="region of interest" description="Disordered" evidence="11">
    <location>
        <begin position="1"/>
        <end position="49"/>
    </location>
</feature>
<evidence type="ECO:0000256" key="4">
    <source>
        <dbReference type="ARBA" id="ARBA00022771"/>
    </source>
</evidence>
<dbReference type="InterPro" id="IPR001841">
    <property type="entry name" value="Znf_RING"/>
</dbReference>
<dbReference type="SUPFAM" id="SSF57850">
    <property type="entry name" value="RING/U-box"/>
    <property type="match status" value="1"/>
</dbReference>
<dbReference type="PANTHER" id="PTHR12683:SF13">
    <property type="entry name" value="CDK-ACTIVATING KINASE ASSEMBLY FACTOR MAT1"/>
    <property type="match status" value="1"/>
</dbReference>
<evidence type="ECO:0000259" key="12">
    <source>
        <dbReference type="PROSITE" id="PS50089"/>
    </source>
</evidence>